<dbReference type="AlphaFoldDB" id="D0LPZ6"/>
<dbReference type="Proteomes" id="UP000001880">
    <property type="component" value="Chromosome"/>
</dbReference>
<keyword evidence="1" id="KW-1133">Transmembrane helix</keyword>
<keyword evidence="3" id="KW-1185">Reference proteome</keyword>
<organism evidence="2 3">
    <name type="scientific">Haliangium ochraceum (strain DSM 14365 / JCM 11303 / SMP-2)</name>
    <dbReference type="NCBI Taxonomy" id="502025"/>
    <lineage>
        <taxon>Bacteria</taxon>
        <taxon>Pseudomonadati</taxon>
        <taxon>Myxococcota</taxon>
        <taxon>Polyangia</taxon>
        <taxon>Haliangiales</taxon>
        <taxon>Kofleriaceae</taxon>
        <taxon>Haliangium</taxon>
    </lineage>
</organism>
<reference evidence="2 3" key="1">
    <citation type="journal article" date="2010" name="Stand. Genomic Sci.">
        <title>Complete genome sequence of Haliangium ochraceum type strain (SMP-2).</title>
        <authorList>
            <consortium name="US DOE Joint Genome Institute (JGI-PGF)"/>
            <person name="Ivanova N."/>
            <person name="Daum C."/>
            <person name="Lang E."/>
            <person name="Abt B."/>
            <person name="Kopitz M."/>
            <person name="Saunders E."/>
            <person name="Lapidus A."/>
            <person name="Lucas S."/>
            <person name="Glavina Del Rio T."/>
            <person name="Nolan M."/>
            <person name="Tice H."/>
            <person name="Copeland A."/>
            <person name="Cheng J.F."/>
            <person name="Chen F."/>
            <person name="Bruce D."/>
            <person name="Goodwin L."/>
            <person name="Pitluck S."/>
            <person name="Mavromatis K."/>
            <person name="Pati A."/>
            <person name="Mikhailova N."/>
            <person name="Chen A."/>
            <person name="Palaniappan K."/>
            <person name="Land M."/>
            <person name="Hauser L."/>
            <person name="Chang Y.J."/>
            <person name="Jeffries C.D."/>
            <person name="Detter J.C."/>
            <person name="Brettin T."/>
            <person name="Rohde M."/>
            <person name="Goker M."/>
            <person name="Bristow J."/>
            <person name="Markowitz V."/>
            <person name="Eisen J.A."/>
            <person name="Hugenholtz P."/>
            <person name="Kyrpides N.C."/>
            <person name="Klenk H.P."/>
        </authorList>
    </citation>
    <scope>NUCLEOTIDE SEQUENCE [LARGE SCALE GENOMIC DNA]</scope>
    <source>
        <strain evidence="3">DSM 14365 / CIP 107738 / JCM 11303 / AJ 13395 / SMP-2</strain>
    </source>
</reference>
<evidence type="ECO:0000256" key="1">
    <source>
        <dbReference type="SAM" id="Phobius"/>
    </source>
</evidence>
<gene>
    <name evidence="2" type="ordered locus">Hoch_4541</name>
</gene>
<evidence type="ECO:0000313" key="2">
    <source>
        <dbReference type="EMBL" id="ACY17033.1"/>
    </source>
</evidence>
<sequence>MALAAITSEDLGNAVGVVILIAVAAALYLSTRRDRRIERPDKGLRRKLARRKAVPSTSVSEGQRAKFQGIVRRCEGEPLRAPMSGRPCVFYQMWTGISHPESFSDFRFQKLPGECAGRVEWQSTLSRKRSPELDALQERCGHASEHESVAQRRDYRETIIAEGAFVSVFGRCHLEPDPNPSAQRGYREMPQRVRLVGSAREPVLVSDAADAIG</sequence>
<dbReference type="EMBL" id="CP001804">
    <property type="protein sequence ID" value="ACY17033.1"/>
    <property type="molecule type" value="Genomic_DNA"/>
</dbReference>
<dbReference type="KEGG" id="hoh:Hoch_4541"/>
<accession>D0LPZ6</accession>
<feature type="transmembrane region" description="Helical" evidence="1">
    <location>
        <begin position="12"/>
        <end position="29"/>
    </location>
</feature>
<keyword evidence="1" id="KW-0812">Transmembrane</keyword>
<dbReference type="HOGENOM" id="CLU_1292896_0_0_7"/>
<dbReference type="STRING" id="502025.Hoch_4541"/>
<protein>
    <submittedName>
        <fullName evidence="2">Uncharacterized protein</fullName>
    </submittedName>
</protein>
<name>D0LPZ6_HALO1</name>
<evidence type="ECO:0000313" key="3">
    <source>
        <dbReference type="Proteomes" id="UP000001880"/>
    </source>
</evidence>
<proteinExistence type="predicted"/>
<keyword evidence="1" id="KW-0472">Membrane</keyword>
<dbReference type="eggNOG" id="ENOG5031DFR">
    <property type="taxonomic scope" value="Bacteria"/>
</dbReference>